<organism evidence="10 11">
    <name type="scientific">Hemibagrus wyckioides</name>
    <dbReference type="NCBI Taxonomy" id="337641"/>
    <lineage>
        <taxon>Eukaryota</taxon>
        <taxon>Metazoa</taxon>
        <taxon>Chordata</taxon>
        <taxon>Craniata</taxon>
        <taxon>Vertebrata</taxon>
        <taxon>Euteleostomi</taxon>
        <taxon>Actinopterygii</taxon>
        <taxon>Neopterygii</taxon>
        <taxon>Teleostei</taxon>
        <taxon>Ostariophysi</taxon>
        <taxon>Siluriformes</taxon>
        <taxon>Bagridae</taxon>
        <taxon>Hemibagrus</taxon>
    </lineage>
</organism>
<dbReference type="GO" id="GO:0005615">
    <property type="term" value="C:extracellular space"/>
    <property type="evidence" value="ECO:0007669"/>
    <property type="project" value="TreeGrafter"/>
</dbReference>
<proteinExistence type="inferred from homology"/>
<evidence type="ECO:0000256" key="5">
    <source>
        <dbReference type="ARBA" id="ARBA00022685"/>
    </source>
</evidence>
<keyword evidence="11" id="KW-1185">Reference proteome</keyword>
<evidence type="ECO:0000256" key="8">
    <source>
        <dbReference type="SAM" id="MobiDB-lite"/>
    </source>
</evidence>
<evidence type="ECO:0000313" key="10">
    <source>
        <dbReference type="EMBL" id="KAG7335293.1"/>
    </source>
</evidence>
<gene>
    <name evidence="10" type="ORF">KOW79_001889</name>
</gene>
<dbReference type="OrthoDB" id="9862982at2759"/>
<dbReference type="PANTHER" id="PTHR10786">
    <property type="entry name" value="CHOLECYSTOKININ"/>
    <property type="match status" value="1"/>
</dbReference>
<dbReference type="PROSITE" id="PS00259">
    <property type="entry name" value="GASTRIN"/>
    <property type="match status" value="1"/>
</dbReference>
<dbReference type="GO" id="GO:0005184">
    <property type="term" value="F:neuropeptide hormone activity"/>
    <property type="evidence" value="ECO:0007669"/>
    <property type="project" value="InterPro"/>
</dbReference>
<comment type="subcellular location">
    <subcellularLocation>
        <location evidence="1 7">Secreted</location>
    </subcellularLocation>
</comment>
<keyword evidence="6" id="KW-0027">Amidation</keyword>
<evidence type="ECO:0000256" key="6">
    <source>
        <dbReference type="ARBA" id="ARBA00022815"/>
    </source>
</evidence>
<dbReference type="EMBL" id="JAHKSW010000002">
    <property type="protein sequence ID" value="KAG7335293.1"/>
    <property type="molecule type" value="Genomic_DNA"/>
</dbReference>
<name>A0A9D3P9F0_9TELE</name>
<dbReference type="InterPro" id="IPR013152">
    <property type="entry name" value="Gastrin/cholecystokinin_CS"/>
</dbReference>
<evidence type="ECO:0000256" key="1">
    <source>
        <dbReference type="ARBA" id="ARBA00004613"/>
    </source>
</evidence>
<dbReference type="GO" id="GO:0030424">
    <property type="term" value="C:axon"/>
    <property type="evidence" value="ECO:0007669"/>
    <property type="project" value="TreeGrafter"/>
</dbReference>
<protein>
    <recommendedName>
        <fullName evidence="9">Gastrin/cholecystokinin peptide hormone domain-containing protein</fullName>
    </recommendedName>
</protein>
<evidence type="ECO:0000256" key="4">
    <source>
        <dbReference type="ARBA" id="ARBA00022641"/>
    </source>
</evidence>
<dbReference type="SMART" id="SM00029">
    <property type="entry name" value="GASTRIN"/>
    <property type="match status" value="1"/>
</dbReference>
<feature type="region of interest" description="Disordered" evidence="8">
    <location>
        <begin position="68"/>
        <end position="96"/>
    </location>
</feature>
<dbReference type="PANTHER" id="PTHR10786:SF0">
    <property type="entry name" value="CHOLECYSTOKININ"/>
    <property type="match status" value="1"/>
</dbReference>
<sequence>MSRKPCQEKLRCGTAKIIPSIFSNGNEDEVEEGVQGRQHALLNKTRMNCGVCVCVLLAALSVTFAARTRSSPAQDENDALPSQMDSSMNAGHDANPRANLNELLARLISRKGSVRRNSNKANALSANHRIKDRDYLGWMDFGRRSAEEYDYSS</sequence>
<keyword evidence="4" id="KW-0765">Sulfation</keyword>
<comment type="caution">
    <text evidence="10">The sequence shown here is derived from an EMBL/GenBank/DDBJ whole genome shotgun (WGS) entry which is preliminary data.</text>
</comment>
<evidence type="ECO:0000256" key="7">
    <source>
        <dbReference type="RuleBase" id="RU004362"/>
    </source>
</evidence>
<evidence type="ECO:0000256" key="2">
    <source>
        <dbReference type="ARBA" id="ARBA00006273"/>
    </source>
</evidence>
<dbReference type="Pfam" id="PF00918">
    <property type="entry name" value="Gastrin"/>
    <property type="match status" value="1"/>
</dbReference>
<dbReference type="GO" id="GO:0007586">
    <property type="term" value="P:digestion"/>
    <property type="evidence" value="ECO:0007669"/>
    <property type="project" value="InterPro"/>
</dbReference>
<dbReference type="InterPro" id="IPR015499">
    <property type="entry name" value="CCK-like"/>
</dbReference>
<keyword evidence="3" id="KW-0964">Secreted</keyword>
<evidence type="ECO:0000313" key="11">
    <source>
        <dbReference type="Proteomes" id="UP000824219"/>
    </source>
</evidence>
<dbReference type="InterPro" id="IPR001651">
    <property type="entry name" value="Gastrin/CCK"/>
</dbReference>
<evidence type="ECO:0000256" key="3">
    <source>
        <dbReference type="ARBA" id="ARBA00022525"/>
    </source>
</evidence>
<accession>A0A9D3P9F0</accession>
<comment type="similarity">
    <text evidence="2 7">Belongs to the gastrin/cholecystokinin family.</text>
</comment>
<dbReference type="AlphaFoldDB" id="A0A9D3P9F0"/>
<feature type="domain" description="Gastrin/cholecystokinin peptide hormone" evidence="9">
    <location>
        <begin position="50"/>
        <end position="153"/>
    </location>
</feature>
<keyword evidence="5" id="KW-0165">Cleavage on pair of basic residues</keyword>
<reference evidence="10 11" key="1">
    <citation type="submission" date="2021-06" db="EMBL/GenBank/DDBJ databases">
        <title>Chromosome-level genome assembly of the red-tail catfish (Hemibagrus wyckioides).</title>
        <authorList>
            <person name="Shao F."/>
        </authorList>
    </citation>
    <scope>NUCLEOTIDE SEQUENCE [LARGE SCALE GENOMIC DNA]</scope>
    <source>
        <strain evidence="10">EC202008001</strain>
        <tissue evidence="10">Blood</tissue>
    </source>
</reference>
<dbReference type="Proteomes" id="UP000824219">
    <property type="component" value="Linkage Group LG02"/>
</dbReference>
<evidence type="ECO:0000259" key="9">
    <source>
        <dbReference type="Pfam" id="PF00918"/>
    </source>
</evidence>